<accession>A0A506UFI2</accession>
<dbReference type="EMBL" id="VHLG01000003">
    <property type="protein sequence ID" value="TPW31824.1"/>
    <property type="molecule type" value="Genomic_DNA"/>
</dbReference>
<gene>
    <name evidence="1" type="ORF">FJU08_06855</name>
</gene>
<dbReference type="OrthoDB" id="5588810at2"/>
<reference evidence="1 2" key="1">
    <citation type="submission" date="2019-06" db="EMBL/GenBank/DDBJ databases">
        <authorList>
            <person name="Li M."/>
        </authorList>
    </citation>
    <scope>NUCLEOTIDE SEQUENCE [LARGE SCALE GENOMIC DNA]</scope>
    <source>
        <strain evidence="1 2">BGMRC2036</strain>
    </source>
</reference>
<evidence type="ECO:0000313" key="2">
    <source>
        <dbReference type="Proteomes" id="UP000318801"/>
    </source>
</evidence>
<dbReference type="Proteomes" id="UP000318801">
    <property type="component" value="Unassembled WGS sequence"/>
</dbReference>
<name>A0A506UFI2_9HYPH</name>
<protein>
    <submittedName>
        <fullName evidence="1">DUF1064 domain-containing protein</fullName>
    </submittedName>
</protein>
<comment type="caution">
    <text evidence="1">The sequence shown here is derived from an EMBL/GenBank/DDBJ whole genome shotgun (WGS) entry which is preliminary data.</text>
</comment>
<keyword evidence="2" id="KW-1185">Reference proteome</keyword>
<sequence length="113" mass="12542">MQALGRLPPGKMNRTEARFASHLDALMTTGDLLWWRFEAIKLTLAKNTTITVDFATLPASGLLTMIDVKGSKAIYTDDARAKMKIAADIFPFVFQVAYPKDKGAGWRIETIHA</sequence>
<dbReference type="AlphaFoldDB" id="A0A506UFI2"/>
<organism evidence="1 2">
    <name type="scientific">Martelella alba</name>
    <dbReference type="NCBI Taxonomy" id="2590451"/>
    <lineage>
        <taxon>Bacteria</taxon>
        <taxon>Pseudomonadati</taxon>
        <taxon>Pseudomonadota</taxon>
        <taxon>Alphaproteobacteria</taxon>
        <taxon>Hyphomicrobiales</taxon>
        <taxon>Aurantimonadaceae</taxon>
        <taxon>Martelella</taxon>
    </lineage>
</organism>
<proteinExistence type="predicted"/>
<evidence type="ECO:0000313" key="1">
    <source>
        <dbReference type="EMBL" id="TPW31824.1"/>
    </source>
</evidence>